<comment type="caution">
    <text evidence="7">The sequence shown here is derived from an EMBL/GenBank/DDBJ whole genome shotgun (WGS) entry which is preliminary data.</text>
</comment>
<dbReference type="EMBL" id="JAROCF010000001">
    <property type="protein sequence ID" value="MDN4612940.1"/>
    <property type="molecule type" value="Genomic_DNA"/>
</dbReference>
<dbReference type="Pfam" id="PF01546">
    <property type="entry name" value="Peptidase_M20"/>
    <property type="match status" value="1"/>
</dbReference>
<keyword evidence="4" id="KW-0378">Hydrolase</keyword>
<feature type="domain" description="Peptidase M20 dimerisation" evidence="6">
    <location>
        <begin position="177"/>
        <end position="284"/>
    </location>
</feature>
<evidence type="ECO:0000256" key="1">
    <source>
        <dbReference type="ARBA" id="ARBA00001947"/>
    </source>
</evidence>
<dbReference type="Gene3D" id="3.40.630.10">
    <property type="entry name" value="Zn peptidases"/>
    <property type="match status" value="1"/>
</dbReference>
<protein>
    <submittedName>
        <fullName evidence="7">M20/M25/M40 family metallo-hydrolase</fullName>
    </submittedName>
</protein>
<dbReference type="Pfam" id="PF07687">
    <property type="entry name" value="M20_dimer"/>
    <property type="match status" value="1"/>
</dbReference>
<dbReference type="PROSITE" id="PS00759">
    <property type="entry name" value="ARGE_DAPE_CPG2_2"/>
    <property type="match status" value="1"/>
</dbReference>
<dbReference type="Gene3D" id="3.30.70.360">
    <property type="match status" value="1"/>
</dbReference>
<keyword evidence="3" id="KW-0479">Metal-binding</keyword>
<evidence type="ECO:0000259" key="6">
    <source>
        <dbReference type="Pfam" id="PF07687"/>
    </source>
</evidence>
<evidence type="ECO:0000313" key="7">
    <source>
        <dbReference type="EMBL" id="MDN4612940.1"/>
    </source>
</evidence>
<dbReference type="InterPro" id="IPR011650">
    <property type="entry name" value="Peptidase_M20_dimer"/>
</dbReference>
<dbReference type="SUPFAM" id="SSF53187">
    <property type="entry name" value="Zn-dependent exopeptidases"/>
    <property type="match status" value="1"/>
</dbReference>
<accession>A0ABT8K636</accession>
<name>A0ABT8K636_9MICO</name>
<dbReference type="InterPro" id="IPR050072">
    <property type="entry name" value="Peptidase_M20A"/>
</dbReference>
<dbReference type="Proteomes" id="UP001174208">
    <property type="component" value="Unassembled WGS sequence"/>
</dbReference>
<dbReference type="PANTHER" id="PTHR43808">
    <property type="entry name" value="ACETYLORNITHINE DEACETYLASE"/>
    <property type="match status" value="1"/>
</dbReference>
<comment type="similarity">
    <text evidence="2">Belongs to the peptidase M20A family.</text>
</comment>
<keyword evidence="8" id="KW-1185">Reference proteome</keyword>
<dbReference type="InterPro" id="IPR036264">
    <property type="entry name" value="Bact_exopeptidase_dim_dom"/>
</dbReference>
<evidence type="ECO:0000313" key="8">
    <source>
        <dbReference type="Proteomes" id="UP001174208"/>
    </source>
</evidence>
<organism evidence="7 8">
    <name type="scientific">Leifsonia williamsii</name>
    <dbReference type="NCBI Taxonomy" id="3035919"/>
    <lineage>
        <taxon>Bacteria</taxon>
        <taxon>Bacillati</taxon>
        <taxon>Actinomycetota</taxon>
        <taxon>Actinomycetes</taxon>
        <taxon>Micrococcales</taxon>
        <taxon>Microbacteriaceae</taxon>
        <taxon>Leifsonia</taxon>
    </lineage>
</organism>
<comment type="cofactor">
    <cofactor evidence="1">
        <name>Zn(2+)</name>
        <dbReference type="ChEBI" id="CHEBI:29105"/>
    </cofactor>
</comment>
<keyword evidence="5" id="KW-0862">Zinc</keyword>
<proteinExistence type="inferred from homology"/>
<evidence type="ECO:0000256" key="5">
    <source>
        <dbReference type="ARBA" id="ARBA00022833"/>
    </source>
</evidence>
<dbReference type="RefSeq" id="WP_301209758.1">
    <property type="nucleotide sequence ID" value="NZ_JAROCF010000001.1"/>
</dbReference>
<gene>
    <name evidence="7" type="ORF">P5G50_00630</name>
</gene>
<dbReference type="SUPFAM" id="SSF55031">
    <property type="entry name" value="Bacterial exopeptidase dimerisation domain"/>
    <property type="match status" value="1"/>
</dbReference>
<evidence type="ECO:0000256" key="3">
    <source>
        <dbReference type="ARBA" id="ARBA00022723"/>
    </source>
</evidence>
<dbReference type="InterPro" id="IPR001261">
    <property type="entry name" value="ArgE/DapE_CS"/>
</dbReference>
<dbReference type="PANTHER" id="PTHR43808:SF8">
    <property type="entry name" value="PEPTIDASE M20 DIMERISATION DOMAIN-CONTAINING PROTEIN"/>
    <property type="match status" value="1"/>
</dbReference>
<evidence type="ECO:0000256" key="4">
    <source>
        <dbReference type="ARBA" id="ARBA00022801"/>
    </source>
</evidence>
<sequence length="410" mass="42472">MEVLELTQSLVAIDSQNPGPLEPAVAGFVLDWAGERGFATETIEVRAGRPNVVVTADRGPGPRLGLSGHLDTKPVGDALALWDTDPLELTVVGDLAYGLGATDMKGAVAAMMVALERFAARPGAGSLSLVLTADEEQGSDAGAKALAETGRVPRLDALVIGEPSGIDEPWEALHLVSRGICCFEVEVVTRQGHSGLSPRLGRNATLVAGDLLRAFESFRPTVSHPGAVPATPTVNPGIFVSAGVSWGTWPGSCRVGVEIRLVPGMDRDTVRAEVDAFVRANLPEEADYRIHYVPSGQGWMPAVELAPDTPVAIAALGAAEEVLGRRLPVAAFPGGTDATYFLGAGGIPTVTSLGPGWISVAHGANECVGVGQLTEAADLYTRLAELFSAGRGAEARPMVAATPAREGSAR</sequence>
<evidence type="ECO:0000256" key="2">
    <source>
        <dbReference type="ARBA" id="ARBA00006247"/>
    </source>
</evidence>
<dbReference type="InterPro" id="IPR002933">
    <property type="entry name" value="Peptidase_M20"/>
</dbReference>
<reference evidence="7" key="1">
    <citation type="submission" date="2023-06" db="EMBL/GenBank/DDBJ databases">
        <title>MT1 and MT2 Draft Genomes of Novel Species.</title>
        <authorList>
            <person name="Venkateswaran K."/>
        </authorList>
    </citation>
    <scope>NUCLEOTIDE SEQUENCE</scope>
    <source>
        <strain evidence="7">F6_8S_P_1B</strain>
    </source>
</reference>